<comment type="caution">
    <text evidence="1">The sequence shown here is derived from an EMBL/GenBank/DDBJ whole genome shotgun (WGS) entry which is preliminary data.</text>
</comment>
<dbReference type="Proteomes" id="UP000619260">
    <property type="component" value="Unassembled WGS sequence"/>
</dbReference>
<evidence type="ECO:0000313" key="2">
    <source>
        <dbReference type="Proteomes" id="UP000619260"/>
    </source>
</evidence>
<sequence>MSGRHDWFRNTSWDPGTAAGFEARLRRARPVNRPQYLRVQATHLLDAGDAATREAGLALLRRVLAEYPTDFEAKPASEQLGAGLARQGRLAEAETVLRDTLRLCAASPTGRSGTSGVPELRLAEVVLAGGDRSRLDEVAQLLRTAEADVQRLRPVRDVTYRFLLASARLAHRRGDPAAGDLAHRALAVAADAGRDRDAVGRVRASDEEIAELTGIRDTP</sequence>
<accession>A0A8J3YJB5</accession>
<reference evidence="1" key="1">
    <citation type="submission" date="2021-01" db="EMBL/GenBank/DDBJ databases">
        <title>Whole genome shotgun sequence of Virgisporangium aliadipatigenens NBRC 105644.</title>
        <authorList>
            <person name="Komaki H."/>
            <person name="Tamura T."/>
        </authorList>
    </citation>
    <scope>NUCLEOTIDE SEQUENCE</scope>
    <source>
        <strain evidence="1">NBRC 105644</strain>
    </source>
</reference>
<evidence type="ECO:0008006" key="3">
    <source>
        <dbReference type="Google" id="ProtNLM"/>
    </source>
</evidence>
<protein>
    <recommendedName>
        <fullName evidence="3">Tetratricopeptide repeat protein</fullName>
    </recommendedName>
</protein>
<dbReference type="AlphaFoldDB" id="A0A8J3YJB5"/>
<gene>
    <name evidence="1" type="ORF">Val02_22230</name>
</gene>
<dbReference type="EMBL" id="BOPF01000007">
    <property type="protein sequence ID" value="GIJ45337.1"/>
    <property type="molecule type" value="Genomic_DNA"/>
</dbReference>
<keyword evidence="2" id="KW-1185">Reference proteome</keyword>
<organism evidence="1 2">
    <name type="scientific">Virgisporangium aliadipatigenens</name>
    <dbReference type="NCBI Taxonomy" id="741659"/>
    <lineage>
        <taxon>Bacteria</taxon>
        <taxon>Bacillati</taxon>
        <taxon>Actinomycetota</taxon>
        <taxon>Actinomycetes</taxon>
        <taxon>Micromonosporales</taxon>
        <taxon>Micromonosporaceae</taxon>
        <taxon>Virgisporangium</taxon>
    </lineage>
</organism>
<dbReference type="RefSeq" id="WP_203898898.1">
    <property type="nucleotide sequence ID" value="NZ_BOPF01000007.1"/>
</dbReference>
<name>A0A8J3YJB5_9ACTN</name>
<proteinExistence type="predicted"/>
<evidence type="ECO:0000313" key="1">
    <source>
        <dbReference type="EMBL" id="GIJ45337.1"/>
    </source>
</evidence>